<dbReference type="Gene3D" id="2.60.40.10">
    <property type="entry name" value="Immunoglobulins"/>
    <property type="match status" value="1"/>
</dbReference>
<dbReference type="InterPro" id="IPR015919">
    <property type="entry name" value="Cadherin-like_sf"/>
</dbReference>
<gene>
    <name evidence="2" type="ORF">JK364_44925</name>
</gene>
<organism evidence="2 3">
    <name type="scientific">Streptomyces endocoffeicus</name>
    <dbReference type="NCBI Taxonomy" id="2898945"/>
    <lineage>
        <taxon>Bacteria</taxon>
        <taxon>Bacillati</taxon>
        <taxon>Actinomycetota</taxon>
        <taxon>Actinomycetes</taxon>
        <taxon>Kitasatosporales</taxon>
        <taxon>Streptomycetaceae</taxon>
        <taxon>Streptomyces</taxon>
    </lineage>
</organism>
<comment type="caution">
    <text evidence="2">The sequence shown here is derived from an EMBL/GenBank/DDBJ whole genome shotgun (WGS) entry which is preliminary data.</text>
</comment>
<protein>
    <submittedName>
        <fullName evidence="2">Ig domain-containing protein</fullName>
    </submittedName>
</protein>
<sequence>MSARAAVAAVGRTGSDGVAIDAGYLHLNLSGTGQVTALTDRRTGENHIATGHGTAPLVSLMVGDRQVRPTKLTLGADHTLKFTGADGFEIDVAVRNKTTYSTFTVTKAVAPGDGDLRTLLWGPLPTDITKTLGEAAGIVRDSGFAVGMKPLTDRTEGGWPREEVNTSVGWQDEVQTNPSQLQVSPNGLEEWSVGARTPWGTLLRAFTFDYTKQRNRQTTVNGGPAYPIPTKPLPGSQGSVVGSSIALFGTTPDMAPTVLSAMATGQRLPYPTINRQWQKTAQATSQSFLVLSDLNTGNVKQAAAHAKAAGIKVIYSLPNAEGPWQSAGHYQFNSSFGGGDRAAAGLVSRANADGVQVGTHTLSDFIDTNDAYVTPTPSPDLAVGQRAELAQNMAAGDTTASLTSCAPLTDGVLGKRLLIGDEFLTYGSSSTVDGRCQIRGLNRGRWGSTPTAHASGTTARRLPENEYGGALGNLDIINAMATRFSTIWNTTGVRAMSFDGLESASQSGWGAYGMAGLVNGTFRRQNTKDGFISETSRMGSNIWDGLSRASWGEVGSTSMKQVFLNNAYYQDNYLPGMLGWISLNSSLQTVEDDLARGAGLNAGAGFQTSVSALNAGSKTAALLDAVKQWETARNLGAFTAEQRAQLRDQSTHWHLSAITPGRSWSLQQLDGSGNPVGPAQTVTAPTPAFTTTGLPALAAGKLYEARVATNSPGTVRYSVTSGSLPAGLTLNPDTGGITGIPKTSKNVTFTITGKGGPGVADAHATFTTGTVGVAPDSTSAVSVSRSWSRGRS</sequence>
<dbReference type="SUPFAM" id="SSF49313">
    <property type="entry name" value="Cadherin-like"/>
    <property type="match status" value="1"/>
</dbReference>
<keyword evidence="3" id="KW-1185">Reference proteome</keyword>
<dbReference type="Pfam" id="PF05345">
    <property type="entry name" value="He_PIG"/>
    <property type="match status" value="1"/>
</dbReference>
<evidence type="ECO:0000313" key="3">
    <source>
        <dbReference type="Proteomes" id="UP000621510"/>
    </source>
</evidence>
<dbReference type="EMBL" id="JAERRG010000031">
    <property type="protein sequence ID" value="MBL1119448.1"/>
    <property type="molecule type" value="Genomic_DNA"/>
</dbReference>
<reference evidence="2 3" key="1">
    <citation type="submission" date="2021-01" db="EMBL/GenBank/DDBJ databases">
        <title>WGS of actinomycetes isolated from Thailand.</title>
        <authorList>
            <person name="Thawai C."/>
        </authorList>
    </citation>
    <scope>NUCLEOTIDE SEQUENCE [LARGE SCALE GENOMIC DNA]</scope>
    <source>
        <strain evidence="2 3">CA3R110</strain>
    </source>
</reference>
<feature type="region of interest" description="Disordered" evidence="1">
    <location>
        <begin position="217"/>
        <end position="237"/>
    </location>
</feature>
<dbReference type="RefSeq" id="WP_201857221.1">
    <property type="nucleotide sequence ID" value="NZ_JAERRG010000031.1"/>
</dbReference>
<dbReference type="InterPro" id="IPR013783">
    <property type="entry name" value="Ig-like_fold"/>
</dbReference>
<evidence type="ECO:0000313" key="2">
    <source>
        <dbReference type="EMBL" id="MBL1119448.1"/>
    </source>
</evidence>
<name>A0ABS1Q451_9ACTN</name>
<dbReference type="Proteomes" id="UP000621510">
    <property type="component" value="Unassembled WGS sequence"/>
</dbReference>
<proteinExistence type="predicted"/>
<evidence type="ECO:0000256" key="1">
    <source>
        <dbReference type="SAM" id="MobiDB-lite"/>
    </source>
</evidence>
<accession>A0ABS1Q451</accession>